<evidence type="ECO:0000256" key="4">
    <source>
        <dbReference type="ARBA" id="ARBA00023014"/>
    </source>
</evidence>
<feature type="domain" description="Molybdopterin oxidoreductase" evidence="5">
    <location>
        <begin position="10"/>
        <end position="331"/>
    </location>
</feature>
<accession>A0A101FH51</accession>
<dbReference type="PANTHER" id="PTHR43105">
    <property type="entry name" value="RESPIRATORY NITRATE REDUCTASE"/>
    <property type="match status" value="1"/>
</dbReference>
<dbReference type="SUPFAM" id="SSF50692">
    <property type="entry name" value="ADC-like"/>
    <property type="match status" value="1"/>
</dbReference>
<feature type="domain" description="Molybdopterin dinucleotide-binding" evidence="6">
    <location>
        <begin position="438"/>
        <end position="544"/>
    </location>
</feature>
<dbReference type="Pfam" id="PF00384">
    <property type="entry name" value="Molybdopterin"/>
    <property type="match status" value="1"/>
</dbReference>
<comment type="caution">
    <text evidence="7">The sequence shown here is derived from an EMBL/GenBank/DDBJ whole genome shotgun (WGS) entry which is preliminary data.</text>
</comment>
<dbReference type="InterPro" id="IPR050123">
    <property type="entry name" value="Prok_molybdopt-oxidoreductase"/>
</dbReference>
<reference evidence="8" key="1">
    <citation type="journal article" date="2015" name="MBio">
        <title>Genome-Resolved Metagenomic Analysis Reveals Roles for Candidate Phyla and Other Microbial Community Members in Biogeochemical Transformations in Oil Reservoirs.</title>
        <authorList>
            <person name="Hu P."/>
            <person name="Tom L."/>
            <person name="Singh A."/>
            <person name="Thomas B.C."/>
            <person name="Baker B.J."/>
            <person name="Piceno Y.M."/>
            <person name="Andersen G.L."/>
            <person name="Banfield J.F."/>
        </authorList>
    </citation>
    <scope>NUCLEOTIDE SEQUENCE [LARGE SCALE GENOMIC DNA]</scope>
</reference>
<sequence>MTNSIPEIGAESDCIFIIGSNTAECHPLIARQVIRARERGARLIVADPRRTEMANKADVWLQVPPGYNIPLLNGMINIIIEEKLHDGDFIASCTEGFEEMKQAAAEWTPKRVNEVTGIPAEDLRKAARLYAGGKAAVILYCMGVTQFSFGTGTVVSLSNLAAITGNLGRPGTGVDPLRGQNNVQGACDMGCLPNVFPGYLSVTTAENRARFSKEWGVELPSTVGLKVSEVPEAILEGKIRALYIFGENPVMSDPDCDHFRKSLEQLDFLIVQDIFLSETARLADVVFPAACWGEKDGTFTSTERRVQLVRKAVAPPGEAREDWWVFKELAGKMGYRGLDYLHPREIWEEVRRVVPEKFGGICYRRLNEQRGIHWPCPSEDHPGTPILYSGGKFSTPSGKAQLRPVIFDPVQVPEEKTKAFPGALTGSIKELPDEDYPFTLTTGRRVYHYHTGTMTRRAEVLNTVGAEQLIEVNPVDAARMGIKDGDFVRIATRRGSITAKAWVTGRVPEKTLFTSFHFWEANVNELTNTVRDPVAGIPEYKVCAARLERVTPAEAASSYKEKMEKYRLDLVQKTKEELERKGGEQR</sequence>
<dbReference type="CDD" id="cd02790">
    <property type="entry name" value="MopB_CT_Formate-Dh_H"/>
    <property type="match status" value="1"/>
</dbReference>
<evidence type="ECO:0000313" key="7">
    <source>
        <dbReference type="EMBL" id="KUK36872.1"/>
    </source>
</evidence>
<dbReference type="GO" id="GO:0022904">
    <property type="term" value="P:respiratory electron transport chain"/>
    <property type="evidence" value="ECO:0007669"/>
    <property type="project" value="TreeGrafter"/>
</dbReference>
<dbReference type="AlphaFoldDB" id="A0A101FH51"/>
<evidence type="ECO:0000259" key="5">
    <source>
        <dbReference type="Pfam" id="PF00384"/>
    </source>
</evidence>
<protein>
    <submittedName>
        <fullName evidence="7">Formate dehydrogenase subunit alpha</fullName>
    </submittedName>
</protein>
<dbReference type="GO" id="GO:0016020">
    <property type="term" value="C:membrane"/>
    <property type="evidence" value="ECO:0007669"/>
    <property type="project" value="TreeGrafter"/>
</dbReference>
<keyword evidence="4" id="KW-0411">Iron-sulfur</keyword>
<dbReference type="GO" id="GO:0043546">
    <property type="term" value="F:molybdopterin cofactor binding"/>
    <property type="evidence" value="ECO:0007669"/>
    <property type="project" value="InterPro"/>
</dbReference>
<dbReference type="InterPro" id="IPR006656">
    <property type="entry name" value="Mopterin_OxRdtase"/>
</dbReference>
<keyword evidence="2" id="KW-0560">Oxidoreductase</keyword>
<dbReference type="Gene3D" id="3.40.50.740">
    <property type="match status" value="1"/>
</dbReference>
<dbReference type="InterPro" id="IPR006657">
    <property type="entry name" value="MoPterin_dinucl-bd_dom"/>
</dbReference>
<evidence type="ECO:0000256" key="3">
    <source>
        <dbReference type="ARBA" id="ARBA00023004"/>
    </source>
</evidence>
<organism evidence="7 8">
    <name type="scientific">Thermacetogenium phaeum</name>
    <dbReference type="NCBI Taxonomy" id="85874"/>
    <lineage>
        <taxon>Bacteria</taxon>
        <taxon>Bacillati</taxon>
        <taxon>Bacillota</taxon>
        <taxon>Clostridia</taxon>
        <taxon>Thermoanaerobacterales</taxon>
        <taxon>Thermoanaerobacteraceae</taxon>
        <taxon>Thermacetogenium</taxon>
    </lineage>
</organism>
<dbReference type="Proteomes" id="UP000053326">
    <property type="component" value="Unassembled WGS sequence"/>
</dbReference>
<dbReference type="GO" id="GO:0046872">
    <property type="term" value="F:metal ion binding"/>
    <property type="evidence" value="ECO:0007669"/>
    <property type="project" value="UniProtKB-KW"/>
</dbReference>
<dbReference type="InterPro" id="IPR009010">
    <property type="entry name" value="Asp_de-COase-like_dom_sf"/>
</dbReference>
<gene>
    <name evidence="7" type="ORF">XD66_0415</name>
</gene>
<dbReference type="GO" id="GO:0003954">
    <property type="term" value="F:NADH dehydrogenase activity"/>
    <property type="evidence" value="ECO:0007669"/>
    <property type="project" value="TreeGrafter"/>
</dbReference>
<keyword evidence="3" id="KW-0408">Iron</keyword>
<dbReference type="Gene3D" id="3.40.228.10">
    <property type="entry name" value="Dimethylsulfoxide Reductase, domain 2"/>
    <property type="match status" value="1"/>
</dbReference>
<proteinExistence type="predicted"/>
<dbReference type="Pfam" id="PF01568">
    <property type="entry name" value="Molydop_binding"/>
    <property type="match status" value="1"/>
</dbReference>
<dbReference type="EMBL" id="LGFO01000031">
    <property type="protein sequence ID" value="KUK36872.1"/>
    <property type="molecule type" value="Genomic_DNA"/>
</dbReference>
<dbReference type="Gene3D" id="2.40.40.20">
    <property type="match status" value="1"/>
</dbReference>
<dbReference type="PATRIC" id="fig|85874.4.peg.1553"/>
<name>A0A101FH51_9THEO</name>
<evidence type="ECO:0000256" key="2">
    <source>
        <dbReference type="ARBA" id="ARBA00023002"/>
    </source>
</evidence>
<evidence type="ECO:0000259" key="6">
    <source>
        <dbReference type="Pfam" id="PF01568"/>
    </source>
</evidence>
<dbReference type="GO" id="GO:0051536">
    <property type="term" value="F:iron-sulfur cluster binding"/>
    <property type="evidence" value="ECO:0007669"/>
    <property type="project" value="UniProtKB-KW"/>
</dbReference>
<keyword evidence="1" id="KW-0479">Metal-binding</keyword>
<evidence type="ECO:0000313" key="8">
    <source>
        <dbReference type="Proteomes" id="UP000053326"/>
    </source>
</evidence>
<dbReference type="PANTHER" id="PTHR43105:SF14">
    <property type="entry name" value="FORMATE DEHYDROGENASE H"/>
    <property type="match status" value="1"/>
</dbReference>
<dbReference type="SUPFAM" id="SSF53706">
    <property type="entry name" value="Formate dehydrogenase/DMSO reductase, domains 1-3"/>
    <property type="match status" value="1"/>
</dbReference>
<evidence type="ECO:0000256" key="1">
    <source>
        <dbReference type="ARBA" id="ARBA00022723"/>
    </source>
</evidence>
<dbReference type="InterPro" id="IPR041925">
    <property type="entry name" value="CT_Formate-Dh_H"/>
</dbReference>